<evidence type="ECO:0000313" key="3">
    <source>
        <dbReference type="Proteomes" id="UP000614490"/>
    </source>
</evidence>
<proteinExistence type="predicted"/>
<comment type="caution">
    <text evidence="2">The sequence shown here is derived from an EMBL/GenBank/DDBJ whole genome shotgun (WGS) entry which is preliminary data.</text>
</comment>
<evidence type="ECO:0000313" key="2">
    <source>
        <dbReference type="EMBL" id="MBH0229088.1"/>
    </source>
</evidence>
<reference evidence="2 3" key="1">
    <citation type="journal article" date="2005" name="Int. J. Syst. Evol. Microbiol.">
        <title>Halobacillus yeomjeoni sp. nov., isolated from a marine solar saltern in Korea.</title>
        <authorList>
            <person name="Yoon J.H."/>
            <person name="Kang S.J."/>
            <person name="Lee C.H."/>
            <person name="Oh H.W."/>
            <person name="Oh T.K."/>
        </authorList>
    </citation>
    <scope>NUCLEOTIDE SEQUENCE [LARGE SCALE GENOMIC DNA]</scope>
    <source>
        <strain evidence="2 3">KCTC 3957</strain>
    </source>
</reference>
<dbReference type="Proteomes" id="UP000614490">
    <property type="component" value="Unassembled WGS sequence"/>
</dbReference>
<dbReference type="PANTHER" id="PTHR38663">
    <property type="match status" value="1"/>
</dbReference>
<feature type="domain" description="FAD-dependent urate hydroxylase HpyO/Asp monooxygenase CreE-like FAD/NAD(P)-binding" evidence="1">
    <location>
        <begin position="5"/>
        <end position="147"/>
    </location>
</feature>
<dbReference type="InterPro" id="IPR036188">
    <property type="entry name" value="FAD/NAD-bd_sf"/>
</dbReference>
<protein>
    <submittedName>
        <fullName evidence="2">FAD/NAD(P)-binding protein</fullName>
    </submittedName>
</protein>
<accession>A0A931HTG0</accession>
<dbReference type="SUPFAM" id="SSF51905">
    <property type="entry name" value="FAD/NAD(P)-binding domain"/>
    <property type="match status" value="1"/>
</dbReference>
<dbReference type="AlphaFoldDB" id="A0A931HTG0"/>
<dbReference type="PANTHER" id="PTHR38663:SF1">
    <property type="entry name" value="L-ORNITHINE N(5)-MONOOXYGENASE"/>
    <property type="match status" value="1"/>
</dbReference>
<dbReference type="Gene3D" id="3.50.50.60">
    <property type="entry name" value="FAD/NAD(P)-binding domain"/>
    <property type="match status" value="1"/>
</dbReference>
<keyword evidence="3" id="KW-1185">Reference proteome</keyword>
<evidence type="ECO:0000259" key="1">
    <source>
        <dbReference type="Pfam" id="PF13454"/>
    </source>
</evidence>
<dbReference type="RefSeq" id="WP_197315719.1">
    <property type="nucleotide sequence ID" value="NZ_JADZSC010000001.1"/>
</dbReference>
<name>A0A931HTG0_9BACI</name>
<dbReference type="InterPro" id="IPR038732">
    <property type="entry name" value="HpyO/CreE_NAD-binding"/>
</dbReference>
<gene>
    <name evidence="2" type="ORF">H0267_02570</name>
</gene>
<dbReference type="Pfam" id="PF13454">
    <property type="entry name" value="NAD_binding_9"/>
    <property type="match status" value="1"/>
</dbReference>
<sequence length="383" mass="42604">MYAWVVIGGGVQGCCTATRLLEKKVSREELLIIDPHPQPMHVWRTLTDKTGMSYLRSPSVHHLAEDPYSLKKYSRSQDYTTPFKGKYSRPRLDMFNQHTFDEMKKAGVQDCWKQGWVHGLTKTDKGWRIGVSGETIEAERVVLAMGVNHVPHDPLWSKEMSGHPSVSHLFDFNRSLPAQGEVIIVGGGMTAAHTATTLAASKMIKQVTVVKRHPFRVHDFDSDPGWLGPKYLNGYRKVNCYIERRRIIQEARHKGSITRELRVKLQRQVKAGKLKICTGDILRAETDDNRIQLSMSNQTVVIGDSLVLATGAHSGLPGKEWLKPAIDTLDLPCAPCGFPIVQPNLEWSQGLFVAGALAELEIGPVSRNIAGARKAAERITASA</sequence>
<organism evidence="2 3">
    <name type="scientific">Halobacillus yeomjeoni</name>
    <dbReference type="NCBI Taxonomy" id="311194"/>
    <lineage>
        <taxon>Bacteria</taxon>
        <taxon>Bacillati</taxon>
        <taxon>Bacillota</taxon>
        <taxon>Bacilli</taxon>
        <taxon>Bacillales</taxon>
        <taxon>Bacillaceae</taxon>
        <taxon>Halobacillus</taxon>
    </lineage>
</organism>
<dbReference type="EMBL" id="JADZSC010000001">
    <property type="protein sequence ID" value="MBH0229088.1"/>
    <property type="molecule type" value="Genomic_DNA"/>
</dbReference>